<feature type="domain" description="4Fe-4S Mo/W bis-MGD-type" evidence="8">
    <location>
        <begin position="7"/>
        <end position="69"/>
    </location>
</feature>
<evidence type="ECO:0000256" key="5">
    <source>
        <dbReference type="SAM" id="MobiDB-lite"/>
    </source>
</evidence>
<feature type="domain" description="Molybdopterin oxidoreductase" evidence="6">
    <location>
        <begin position="73"/>
        <end position="506"/>
    </location>
</feature>
<evidence type="ECO:0000259" key="7">
    <source>
        <dbReference type="Pfam" id="PF01568"/>
    </source>
</evidence>
<organism evidence="9 10">
    <name type="scientific">Arthrobacter ramosus</name>
    <dbReference type="NCBI Taxonomy" id="1672"/>
    <lineage>
        <taxon>Bacteria</taxon>
        <taxon>Bacillati</taxon>
        <taxon>Actinomycetota</taxon>
        <taxon>Actinomycetes</taxon>
        <taxon>Micrococcales</taxon>
        <taxon>Micrococcaceae</taxon>
        <taxon>Arthrobacter</taxon>
    </lineage>
</organism>
<sequence length="747" mass="78758">MPNGANTHCPYCALQCAMTLTPAAPSAQSGSDPVPAAKALPPLEVSGRDFPTNRGGLCRKGWTSPSLLNHTGRVTEPMLKGPDGVHRPVTWDQALTLITGAVKQTREQYGPDAVGVFGGGGLTNEKAYQLGKFARLALGTSRIDYNGRFCMSSAAAAGNRAFGVDRGLPFRVEDLDSANVIFLLGSNVAETMPPFVQHLQGARDSGGLIVADPRRSATAAFTGDGGGIHLQPTPGTDLALLLGISHVVVHEGLADTEYLQDRTTGYPAIVRSLAAFWPERVQSITGVPATLIRDTARRLADGARRGGSYILTGRGVEQHVDGTDTATAAINLSLLLGLPGSARSGYGTLTGQGNGQGGREHGQKADQLPGYRKITDPAARAHVAKVWGVDESLIPGPGLPAVELLKSLGQPDGVRCLFVHGANVAVSAPDAGPVIEGLRSLDFLVVCDFFMSETALEADLVLPVTQWAEEEGTLTNLEGRVLRRRKAVTPPPGVRSELWLMARLAESLDAPSTFSDDPETVFEELRLASAGGLADYSGIDYAMLDRGEAAYWPYPTGSMGTPRLFLDSFAHAGGRAVMVPVAPQKRSRRSAVVGSDPDPLTLVTGRLLEHYQSGAQTRRVAELAAAQPEALLQIHPATAAVRDISSGDFVRVSNERGEVLCKVELSNSIRTDTVFLPFHFPGLGSANRLTEAVTDPISGMPEFKTSTVWVRKAALANVESALAAQLAVLSTAVPAAAGLSMQVKEAS</sequence>
<feature type="compositionally biased region" description="Gly residues" evidence="5">
    <location>
        <begin position="348"/>
        <end position="357"/>
    </location>
</feature>
<dbReference type="InterPro" id="IPR006656">
    <property type="entry name" value="Mopterin_OxRdtase"/>
</dbReference>
<keyword evidence="2" id="KW-0479">Metal-binding</keyword>
<dbReference type="InterPro" id="IPR006657">
    <property type="entry name" value="MoPterin_dinucl-bd_dom"/>
</dbReference>
<keyword evidence="10" id="KW-1185">Reference proteome</keyword>
<name>A0ABV5Y0D3_ARTRM</name>
<dbReference type="EMBL" id="JBHMBC010000021">
    <property type="protein sequence ID" value="MFB9820456.1"/>
    <property type="molecule type" value="Genomic_DNA"/>
</dbReference>
<evidence type="ECO:0000259" key="6">
    <source>
        <dbReference type="Pfam" id="PF00384"/>
    </source>
</evidence>
<dbReference type="Pfam" id="PF00384">
    <property type="entry name" value="Molybdopterin"/>
    <property type="match status" value="1"/>
</dbReference>
<evidence type="ECO:0000313" key="9">
    <source>
        <dbReference type="EMBL" id="MFB9820456.1"/>
    </source>
</evidence>
<dbReference type="SUPFAM" id="SSF53706">
    <property type="entry name" value="Formate dehydrogenase/DMSO reductase, domains 1-3"/>
    <property type="match status" value="1"/>
</dbReference>
<feature type="region of interest" description="Disordered" evidence="5">
    <location>
        <begin position="23"/>
        <end position="46"/>
    </location>
</feature>
<reference evidence="9 10" key="1">
    <citation type="submission" date="2024-09" db="EMBL/GenBank/DDBJ databases">
        <authorList>
            <person name="Sun Q."/>
            <person name="Mori K."/>
        </authorList>
    </citation>
    <scope>NUCLEOTIDE SEQUENCE [LARGE SCALE GENOMIC DNA]</scope>
    <source>
        <strain evidence="9 10">JCM 1334</strain>
    </source>
</reference>
<dbReference type="Gene3D" id="3.40.228.10">
    <property type="entry name" value="Dimethylsulfoxide Reductase, domain 2"/>
    <property type="match status" value="1"/>
</dbReference>
<dbReference type="InterPro" id="IPR006963">
    <property type="entry name" value="Mopterin_OxRdtase_4Fe-4S_dom"/>
</dbReference>
<evidence type="ECO:0000256" key="4">
    <source>
        <dbReference type="ARBA" id="ARBA00023014"/>
    </source>
</evidence>
<evidence type="ECO:0000256" key="1">
    <source>
        <dbReference type="ARBA" id="ARBA00022485"/>
    </source>
</evidence>
<dbReference type="Pfam" id="PF01568">
    <property type="entry name" value="Molydop_binding"/>
    <property type="match status" value="1"/>
</dbReference>
<keyword evidence="3" id="KW-0408">Iron</keyword>
<dbReference type="Gene3D" id="2.20.25.90">
    <property type="entry name" value="ADC-like domains"/>
    <property type="match status" value="1"/>
</dbReference>
<dbReference type="CDD" id="cd00508">
    <property type="entry name" value="MopB_CT_Fdh-Nap-like"/>
    <property type="match status" value="1"/>
</dbReference>
<dbReference type="Pfam" id="PF04879">
    <property type="entry name" value="Molybdop_Fe4S4"/>
    <property type="match status" value="1"/>
</dbReference>
<comment type="caution">
    <text evidence="9">The sequence shown here is derived from an EMBL/GenBank/DDBJ whole genome shotgun (WGS) entry which is preliminary data.</text>
</comment>
<keyword evidence="1" id="KW-0004">4Fe-4S</keyword>
<gene>
    <name evidence="9" type="ORF">ACFFP1_13225</name>
</gene>
<dbReference type="Gene3D" id="2.40.40.20">
    <property type="match status" value="1"/>
</dbReference>
<dbReference type="SUPFAM" id="SSF50692">
    <property type="entry name" value="ADC-like"/>
    <property type="match status" value="1"/>
</dbReference>
<dbReference type="InterPro" id="IPR050123">
    <property type="entry name" value="Prok_molybdopt-oxidoreductase"/>
</dbReference>
<evidence type="ECO:0000313" key="10">
    <source>
        <dbReference type="Proteomes" id="UP001589702"/>
    </source>
</evidence>
<dbReference type="InterPro" id="IPR009010">
    <property type="entry name" value="Asp_de-COase-like_dom_sf"/>
</dbReference>
<accession>A0ABV5Y0D3</accession>
<keyword evidence="4" id="KW-0411">Iron-sulfur</keyword>
<proteinExistence type="predicted"/>
<evidence type="ECO:0000259" key="8">
    <source>
        <dbReference type="Pfam" id="PF04879"/>
    </source>
</evidence>
<dbReference type="Proteomes" id="UP001589702">
    <property type="component" value="Unassembled WGS sequence"/>
</dbReference>
<protein>
    <submittedName>
        <fullName evidence="9">Molybdopterin oxidoreductase family protein</fullName>
    </submittedName>
</protein>
<dbReference type="PANTHER" id="PTHR43105">
    <property type="entry name" value="RESPIRATORY NITRATE REDUCTASE"/>
    <property type="match status" value="1"/>
</dbReference>
<dbReference type="RefSeq" id="WP_234750813.1">
    <property type="nucleotide sequence ID" value="NZ_BAAAWN010000001.1"/>
</dbReference>
<dbReference type="PANTHER" id="PTHR43105:SF10">
    <property type="entry name" value="NADH-QUINONE OXIDOREDUCTASE SUBUNIT G"/>
    <property type="match status" value="1"/>
</dbReference>
<feature type="region of interest" description="Disordered" evidence="5">
    <location>
        <begin position="346"/>
        <end position="366"/>
    </location>
</feature>
<evidence type="ECO:0000256" key="2">
    <source>
        <dbReference type="ARBA" id="ARBA00022723"/>
    </source>
</evidence>
<feature type="domain" description="Molybdopterin dinucleotide-binding" evidence="7">
    <location>
        <begin position="600"/>
        <end position="705"/>
    </location>
</feature>
<evidence type="ECO:0000256" key="3">
    <source>
        <dbReference type="ARBA" id="ARBA00023004"/>
    </source>
</evidence>
<dbReference type="Gene3D" id="3.40.50.740">
    <property type="match status" value="1"/>
</dbReference>